<evidence type="ECO:0000256" key="1">
    <source>
        <dbReference type="SAM" id="MobiDB-lite"/>
    </source>
</evidence>
<feature type="compositionally biased region" description="Low complexity" evidence="1">
    <location>
        <begin position="173"/>
        <end position="188"/>
    </location>
</feature>
<feature type="compositionally biased region" description="Polar residues" evidence="1">
    <location>
        <begin position="137"/>
        <end position="164"/>
    </location>
</feature>
<protein>
    <submittedName>
        <fullName evidence="4">Uncharacterized protein</fullName>
    </submittedName>
</protein>
<evidence type="ECO:0000313" key="3">
    <source>
        <dbReference type="EMBL" id="MCZ3367277.1"/>
    </source>
</evidence>
<feature type="compositionally biased region" description="Acidic residues" evidence="1">
    <location>
        <begin position="189"/>
        <end position="200"/>
    </location>
</feature>
<feature type="region of interest" description="Disordered" evidence="1">
    <location>
        <begin position="60"/>
        <end position="83"/>
    </location>
</feature>
<name>A0A9E5DN86_9EURY</name>
<evidence type="ECO:0000256" key="2">
    <source>
        <dbReference type="SAM" id="Phobius"/>
    </source>
</evidence>
<comment type="caution">
    <text evidence="4">The sequence shown here is derived from an EMBL/GenBank/DDBJ whole genome shotgun (WGS) entry which is preliminary data.</text>
</comment>
<evidence type="ECO:0000313" key="5">
    <source>
        <dbReference type="Proteomes" id="UP001068021"/>
    </source>
</evidence>
<sequence length="227" mass="24836">MQFPDNFHFKYVLILAIAIVAVGGVGYGVMMGNQPNTHALQVAQPVQNDTELNESEMMDNLANGTDNQNAKINEASDNRGNIDDQGTLSILTALKHALKNNKISKQINKPIKPKPPVHQPNNDNQTTNNNMDNSSQDVNSGVDNNTDINNSEVNSGNNEINTDNDNSEIDSGDNNNNTNPDNSTVNTDENNDNNSEDFDDGQQHESDYDPLDPGNSYNPDVDYGDDD</sequence>
<dbReference type="EMBL" id="JAPVER010000020">
    <property type="protein sequence ID" value="MCZ3367277.1"/>
    <property type="molecule type" value="Genomic_DNA"/>
</dbReference>
<accession>A0A9E5DN86</accession>
<keyword evidence="2" id="KW-0472">Membrane</keyword>
<keyword evidence="2" id="KW-0812">Transmembrane</keyword>
<feature type="compositionally biased region" description="Polar residues" evidence="1">
    <location>
        <begin position="62"/>
        <end position="71"/>
    </location>
</feature>
<feature type="compositionally biased region" description="Low complexity" evidence="1">
    <location>
        <begin position="121"/>
        <end position="136"/>
    </location>
</feature>
<feature type="region of interest" description="Disordered" evidence="1">
    <location>
        <begin position="105"/>
        <end position="227"/>
    </location>
</feature>
<organism evidence="4">
    <name type="scientific">Methanobacterium veterum</name>
    <dbReference type="NCBI Taxonomy" id="408577"/>
    <lineage>
        <taxon>Archaea</taxon>
        <taxon>Methanobacteriati</taxon>
        <taxon>Methanobacteriota</taxon>
        <taxon>Methanomada group</taxon>
        <taxon>Methanobacteria</taxon>
        <taxon>Methanobacteriales</taxon>
        <taxon>Methanobacteriaceae</taxon>
        <taxon>Methanobacterium</taxon>
    </lineage>
</organism>
<dbReference type="AlphaFoldDB" id="A0A9E5DN86"/>
<reference evidence="4" key="1">
    <citation type="submission" date="2022-12" db="EMBL/GenBank/DDBJ databases">
        <title>Reclassification of two methanogenic archaea species isolated from the Kolyma lowland permafrost.</title>
        <authorList>
            <person name="Trubitsyn V.E."/>
            <person name="Rivkina E.M."/>
            <person name="Shcherbakova V.A."/>
        </authorList>
    </citation>
    <scope>NUCLEOTIDE SEQUENCE</scope>
    <source>
        <strain evidence="3">M2</strain>
        <strain evidence="4">MK4</strain>
    </source>
</reference>
<dbReference type="RefSeq" id="WP_048082525.1">
    <property type="nucleotide sequence ID" value="NZ_JAPVER010000020.1"/>
</dbReference>
<dbReference type="EMBL" id="JAPVES010000030">
    <property type="protein sequence ID" value="MCZ3373575.1"/>
    <property type="molecule type" value="Genomic_DNA"/>
</dbReference>
<evidence type="ECO:0000313" key="4">
    <source>
        <dbReference type="EMBL" id="MCZ3373575.1"/>
    </source>
</evidence>
<keyword evidence="5" id="KW-1185">Reference proteome</keyword>
<dbReference type="Proteomes" id="UP001068021">
    <property type="component" value="Unassembled WGS sequence"/>
</dbReference>
<gene>
    <name evidence="4" type="ORF">O3H35_13080</name>
    <name evidence="3" type="ORF">O3H54_15410</name>
</gene>
<feature type="transmembrane region" description="Helical" evidence="2">
    <location>
        <begin position="12"/>
        <end position="30"/>
    </location>
</feature>
<proteinExistence type="predicted"/>
<keyword evidence="2" id="KW-1133">Transmembrane helix</keyword>
<dbReference type="Proteomes" id="UP001074446">
    <property type="component" value="Unassembled WGS sequence"/>
</dbReference>